<protein>
    <submittedName>
        <fullName evidence="2">Bacterioferritin</fullName>
        <ecNumber evidence="2">1.16.3.1</ecNumber>
    </submittedName>
</protein>
<dbReference type="RefSeq" id="WP_204401714.1">
    <property type="nucleotide sequence ID" value="NZ_JAFBEE010000008.1"/>
</dbReference>
<comment type="caution">
    <text evidence="2">The sequence shown here is derived from an EMBL/GenBank/DDBJ whole genome shotgun (WGS) entry which is preliminary data.</text>
</comment>
<keyword evidence="2" id="KW-0560">Oxidoreductase</keyword>
<organism evidence="2 3">
    <name type="scientific">Alkaliphilus hydrothermalis</name>
    <dbReference type="NCBI Taxonomy" id="1482730"/>
    <lineage>
        <taxon>Bacteria</taxon>
        <taxon>Bacillati</taxon>
        <taxon>Bacillota</taxon>
        <taxon>Clostridia</taxon>
        <taxon>Peptostreptococcales</taxon>
        <taxon>Natronincolaceae</taxon>
        <taxon>Alkaliphilus</taxon>
    </lineage>
</organism>
<sequence length="141" mass="16057">MNEPNIKTLNEILKGEHMAIEGYETVLSTIEDHQLKTRLNGILEDHKRHAMEITNRIYKLGGDPKESTGMVGVMADMKLKLEGMVSRNHVMLHELYQGEKQGIEAVKKTIKGDLDTDSLRLVQEMIETDTRHLGELEAMMK</sequence>
<dbReference type="EC" id="1.16.3.1" evidence="2"/>
<dbReference type="InterPro" id="IPR009078">
    <property type="entry name" value="Ferritin-like_SF"/>
</dbReference>
<evidence type="ECO:0000313" key="3">
    <source>
        <dbReference type="Proteomes" id="UP001314796"/>
    </source>
</evidence>
<dbReference type="GO" id="GO:0004322">
    <property type="term" value="F:ferroxidase activity"/>
    <property type="evidence" value="ECO:0007669"/>
    <property type="project" value="UniProtKB-EC"/>
</dbReference>
<proteinExistence type="predicted"/>
<keyword evidence="3" id="KW-1185">Reference proteome</keyword>
<evidence type="ECO:0000259" key="1">
    <source>
        <dbReference type="Pfam" id="PF09537"/>
    </source>
</evidence>
<dbReference type="CDD" id="cd00657">
    <property type="entry name" value="Ferritin_like"/>
    <property type="match status" value="1"/>
</dbReference>
<name>A0ABS2NPX2_9FIRM</name>
<dbReference type="InterPro" id="IPR019052">
    <property type="entry name" value="DUF2383"/>
</dbReference>
<accession>A0ABS2NPX2</accession>
<dbReference type="Gene3D" id="1.20.1260.10">
    <property type="match status" value="1"/>
</dbReference>
<dbReference type="EMBL" id="JAFBEE010000008">
    <property type="protein sequence ID" value="MBM7614988.1"/>
    <property type="molecule type" value="Genomic_DNA"/>
</dbReference>
<evidence type="ECO:0000313" key="2">
    <source>
        <dbReference type="EMBL" id="MBM7614988.1"/>
    </source>
</evidence>
<gene>
    <name evidence="2" type="ORF">JOC73_001550</name>
</gene>
<dbReference type="Pfam" id="PF09537">
    <property type="entry name" value="DUF2383"/>
    <property type="match status" value="1"/>
</dbReference>
<reference evidence="2 3" key="1">
    <citation type="submission" date="2021-01" db="EMBL/GenBank/DDBJ databases">
        <title>Genomic Encyclopedia of Type Strains, Phase IV (KMG-IV): sequencing the most valuable type-strain genomes for metagenomic binning, comparative biology and taxonomic classification.</title>
        <authorList>
            <person name="Goeker M."/>
        </authorList>
    </citation>
    <scope>NUCLEOTIDE SEQUENCE [LARGE SCALE GENOMIC DNA]</scope>
    <source>
        <strain evidence="2 3">DSM 25890</strain>
    </source>
</reference>
<dbReference type="SUPFAM" id="SSF47240">
    <property type="entry name" value="Ferritin-like"/>
    <property type="match status" value="1"/>
</dbReference>
<dbReference type="InterPro" id="IPR012347">
    <property type="entry name" value="Ferritin-like"/>
</dbReference>
<feature type="domain" description="DUF2383" evidence="1">
    <location>
        <begin position="6"/>
        <end position="111"/>
    </location>
</feature>
<dbReference type="Proteomes" id="UP001314796">
    <property type="component" value="Unassembled WGS sequence"/>
</dbReference>